<name>A0AA36H9M8_CYLNA</name>
<protein>
    <submittedName>
        <fullName evidence="1">Uncharacterized protein</fullName>
    </submittedName>
</protein>
<keyword evidence="2" id="KW-1185">Reference proteome</keyword>
<dbReference type="Proteomes" id="UP001176961">
    <property type="component" value="Unassembled WGS sequence"/>
</dbReference>
<dbReference type="AlphaFoldDB" id="A0AA36H9M8"/>
<accession>A0AA36H9M8</accession>
<organism evidence="1 2">
    <name type="scientific">Cylicocyclus nassatus</name>
    <name type="common">Nematode worm</name>
    <dbReference type="NCBI Taxonomy" id="53992"/>
    <lineage>
        <taxon>Eukaryota</taxon>
        <taxon>Metazoa</taxon>
        <taxon>Ecdysozoa</taxon>
        <taxon>Nematoda</taxon>
        <taxon>Chromadorea</taxon>
        <taxon>Rhabditida</taxon>
        <taxon>Rhabditina</taxon>
        <taxon>Rhabditomorpha</taxon>
        <taxon>Strongyloidea</taxon>
        <taxon>Strongylidae</taxon>
        <taxon>Cylicocyclus</taxon>
    </lineage>
</organism>
<evidence type="ECO:0000313" key="1">
    <source>
        <dbReference type="EMBL" id="CAJ0606300.1"/>
    </source>
</evidence>
<proteinExistence type="predicted"/>
<evidence type="ECO:0000313" key="2">
    <source>
        <dbReference type="Proteomes" id="UP001176961"/>
    </source>
</evidence>
<reference evidence="1" key="1">
    <citation type="submission" date="2023-07" db="EMBL/GenBank/DDBJ databases">
        <authorList>
            <consortium name="CYATHOMIX"/>
        </authorList>
    </citation>
    <scope>NUCLEOTIDE SEQUENCE</scope>
    <source>
        <strain evidence="1">N/A</strain>
    </source>
</reference>
<comment type="caution">
    <text evidence="1">The sequence shown here is derived from an EMBL/GenBank/DDBJ whole genome shotgun (WGS) entry which is preliminary data.</text>
</comment>
<dbReference type="EMBL" id="CATQJL010000316">
    <property type="protein sequence ID" value="CAJ0606300.1"/>
    <property type="molecule type" value="Genomic_DNA"/>
</dbReference>
<sequence length="72" mass="7678">MHLEENQVYLNLGNIPPRPVSSPCQSRPTQRLAAGSAQIVSNGCHCGVPPSLLRFLCAVLRSNNLGTVPGHC</sequence>
<gene>
    <name evidence="1" type="ORF">CYNAS_LOCUS18283</name>
</gene>